<organism evidence="1 2">
    <name type="scientific">Mycobacterium riyadhense</name>
    <dbReference type="NCBI Taxonomy" id="486698"/>
    <lineage>
        <taxon>Bacteria</taxon>
        <taxon>Bacillati</taxon>
        <taxon>Actinomycetota</taxon>
        <taxon>Actinomycetes</taxon>
        <taxon>Mycobacteriales</taxon>
        <taxon>Mycobacteriaceae</taxon>
        <taxon>Mycobacterium</taxon>
    </lineage>
</organism>
<name>A0A1X2CM24_9MYCO</name>
<gene>
    <name evidence="1" type="ORF">AWC22_21050</name>
</gene>
<dbReference type="RefSeq" id="WP_085250934.1">
    <property type="nucleotide sequence ID" value="NZ_CAJMWI010000001.1"/>
</dbReference>
<reference evidence="1 2" key="1">
    <citation type="submission" date="2016-01" db="EMBL/GenBank/DDBJ databases">
        <title>The new phylogeny of the genus Mycobacterium.</title>
        <authorList>
            <person name="Tarcisio F."/>
            <person name="Conor M."/>
            <person name="Antonella G."/>
            <person name="Elisabetta G."/>
            <person name="Giulia F.S."/>
            <person name="Sara T."/>
            <person name="Anna F."/>
            <person name="Clotilde B."/>
            <person name="Roberto B."/>
            <person name="Veronica D.S."/>
            <person name="Fabio R."/>
            <person name="Monica P."/>
            <person name="Olivier J."/>
            <person name="Enrico T."/>
            <person name="Nicola S."/>
        </authorList>
    </citation>
    <scope>NUCLEOTIDE SEQUENCE [LARGE SCALE GENOMIC DNA]</scope>
    <source>
        <strain evidence="1 2">DSM 45176</strain>
    </source>
</reference>
<comment type="caution">
    <text evidence="1">The sequence shown here is derived from an EMBL/GenBank/DDBJ whole genome shotgun (WGS) entry which is preliminary data.</text>
</comment>
<evidence type="ECO:0000313" key="1">
    <source>
        <dbReference type="EMBL" id="ORW76851.1"/>
    </source>
</evidence>
<dbReference type="Proteomes" id="UP000193087">
    <property type="component" value="Unassembled WGS sequence"/>
</dbReference>
<keyword evidence="2" id="KW-1185">Reference proteome</keyword>
<dbReference type="STRING" id="486698.AWC22_21050"/>
<proteinExistence type="predicted"/>
<sequence length="61" mass="6936">MVPDRGVGLARVALLDAAKAAPHGRHQLRQTTWPEIDQHRDFIVAMPRALVNRRTIWQRAA</sequence>
<protein>
    <submittedName>
        <fullName evidence="1">Uncharacterized protein</fullName>
    </submittedName>
</protein>
<accession>A0A1X2CM24</accession>
<evidence type="ECO:0000313" key="2">
    <source>
        <dbReference type="Proteomes" id="UP000193087"/>
    </source>
</evidence>
<dbReference type="EMBL" id="LQPQ01000096">
    <property type="protein sequence ID" value="ORW76851.1"/>
    <property type="molecule type" value="Genomic_DNA"/>
</dbReference>
<dbReference type="AlphaFoldDB" id="A0A1X2CM24"/>